<organism evidence="4 7">
    <name type="scientific">Peronospora belbahrii</name>
    <dbReference type="NCBI Taxonomy" id="622444"/>
    <lineage>
        <taxon>Eukaryota</taxon>
        <taxon>Sar</taxon>
        <taxon>Stramenopiles</taxon>
        <taxon>Oomycota</taxon>
        <taxon>Peronosporomycetes</taxon>
        <taxon>Peronosporales</taxon>
        <taxon>Peronosporaceae</taxon>
        <taxon>Peronospora</taxon>
    </lineage>
</organism>
<feature type="region of interest" description="Disordered" evidence="2">
    <location>
        <begin position="370"/>
        <end position="392"/>
    </location>
</feature>
<evidence type="ECO:0000256" key="2">
    <source>
        <dbReference type="SAM" id="MobiDB-lite"/>
    </source>
</evidence>
<comment type="caution">
    <text evidence="4">The sequence shown here is derived from an EMBL/GenBank/DDBJ whole genome shotgun (WGS) entry which is preliminary data.</text>
</comment>
<feature type="compositionally biased region" description="Polar residues" evidence="2">
    <location>
        <begin position="380"/>
        <end position="389"/>
    </location>
</feature>
<dbReference type="PANTHER" id="PTHR47447:SF17">
    <property type="entry name" value="OS12G0638900 PROTEIN"/>
    <property type="match status" value="1"/>
</dbReference>
<dbReference type="EMBL" id="CAKKTJ010000324">
    <property type="protein sequence ID" value="CAH0480365.1"/>
    <property type="molecule type" value="Genomic_DNA"/>
</dbReference>
<dbReference type="AlphaFoldDB" id="A0AAU9L4D1"/>
<feature type="domain" description="Pentatricopeptide repeat-containing protein-mitochondrial" evidence="3">
    <location>
        <begin position="138"/>
        <end position="234"/>
    </location>
</feature>
<dbReference type="Proteomes" id="UP001160483">
    <property type="component" value="Unassembled WGS sequence"/>
</dbReference>
<evidence type="ECO:0000256" key="1">
    <source>
        <dbReference type="ARBA" id="ARBA00022737"/>
    </source>
</evidence>
<dbReference type="Gene3D" id="3.30.1370.110">
    <property type="match status" value="1"/>
</dbReference>
<accession>A0AAU9L4D1</accession>
<reference evidence="4 6" key="1">
    <citation type="submission" date="2021-11" db="EMBL/GenBank/DDBJ databases">
        <authorList>
            <person name="Islam A."/>
            <person name="Islam S."/>
            <person name="Flora M.S."/>
            <person name="Rahman M."/>
            <person name="Ziaur R.M."/>
            <person name="Epstein J.H."/>
            <person name="Hassan M."/>
            <person name="Klassen M."/>
            <person name="Woodard K."/>
            <person name="Webb A."/>
            <person name="Webby R.J."/>
            <person name="El Zowalaty M.E."/>
        </authorList>
    </citation>
    <scope>NUCLEOTIDE SEQUENCE</scope>
    <source>
        <strain evidence="5">Pbs1</strain>
        <strain evidence="4">Pbs3</strain>
    </source>
</reference>
<dbReference type="InterPro" id="IPR011990">
    <property type="entry name" value="TPR-like_helical_dom_sf"/>
</dbReference>
<dbReference type="InterPro" id="IPR036063">
    <property type="entry name" value="Smr_dom_sf"/>
</dbReference>
<evidence type="ECO:0000313" key="6">
    <source>
        <dbReference type="Proteomes" id="UP001158986"/>
    </source>
</evidence>
<keyword evidence="6" id="KW-1185">Reference proteome</keyword>
<dbReference type="Gene3D" id="1.25.40.10">
    <property type="entry name" value="Tetratricopeptide repeat domain"/>
    <property type="match status" value="2"/>
</dbReference>
<name>A0AAU9L4D1_9STRA</name>
<dbReference type="PANTHER" id="PTHR47447">
    <property type="entry name" value="OS03G0856100 PROTEIN"/>
    <property type="match status" value="1"/>
</dbReference>
<dbReference type="InterPro" id="IPR057027">
    <property type="entry name" value="TPR_mt"/>
</dbReference>
<keyword evidence="1" id="KW-0677">Repeat</keyword>
<proteinExistence type="predicted"/>
<evidence type="ECO:0000313" key="4">
    <source>
        <dbReference type="EMBL" id="CAH0480365.1"/>
    </source>
</evidence>
<dbReference type="Pfam" id="PF23276">
    <property type="entry name" value="TPR_24"/>
    <property type="match status" value="1"/>
</dbReference>
<evidence type="ECO:0000313" key="5">
    <source>
        <dbReference type="EMBL" id="CAH0513208.1"/>
    </source>
</evidence>
<protein>
    <recommendedName>
        <fullName evidence="3">Pentatricopeptide repeat-containing protein-mitochondrial domain-containing protein</fullName>
    </recommendedName>
</protein>
<gene>
    <name evidence="5" type="ORF">PBS001_LOCUS26</name>
    <name evidence="4" type="ORF">PBS003_LOCUS6988</name>
</gene>
<evidence type="ECO:0000313" key="7">
    <source>
        <dbReference type="Proteomes" id="UP001160483"/>
    </source>
</evidence>
<evidence type="ECO:0000259" key="3">
    <source>
        <dbReference type="Pfam" id="PF23276"/>
    </source>
</evidence>
<dbReference type="EMBL" id="CAKLCB010000001">
    <property type="protein sequence ID" value="CAH0513208.1"/>
    <property type="molecule type" value="Genomic_DNA"/>
</dbReference>
<sequence length="565" mass="63985">MFHMRRFMPPLRAHGKPHMKLVGSHWPSVSFSLSSSSQDWRQVVADFQRKANDTSVSLLAADVENVVHVCMQSDRTREALDVVHKAQKRGVVAPLQLQVQICCSWARKGQPERALAMMLELHKQFSEQFGLLSKTRGSVYDPLLSVFKSQGDWRSTHDAIAQMHQLGITPTLRTFRVLMLTLAKARRKDTLLTTVEFVEKKFPEVWTDVTTLTAICQALVGVNENKRVLDIYRKLDGNWAREKASTMLFNQFLLAAFRSKITKLGGKKRDKRMNKGTLSDMQVAMDIFDLMQQARNATPDDFTFATYMIELEKRGEWERLIDLFNSMLATQTRNESSVSNKSQTLVINALSCAAVIRALYKLHATSDSANDMNAGPHRATQPSTTSRGPQRNLKQDLSVVLKQLQTIDLRNISHASTLIDTLDECMLFTTACQTFQRMLDEGLLQKTPWRLKDGYEIDLHTFSRGVAKCAVVSAFNEIARSQQGIGDTSFGGYTSLQNVRIITGVGKRSRTFMKPVLRQEITDLLTKSSRPPLWPSIHPTNPGVLLIRHNALRKWLQKGGTIRYF</sequence>
<dbReference type="Proteomes" id="UP001158986">
    <property type="component" value="Unassembled WGS sequence"/>
</dbReference>